<keyword evidence="5" id="KW-0560">Oxidoreductase</keyword>
<evidence type="ECO:0000256" key="6">
    <source>
        <dbReference type="ARBA" id="ARBA00023004"/>
    </source>
</evidence>
<dbReference type="GO" id="GO:0046872">
    <property type="term" value="F:metal ion binding"/>
    <property type="evidence" value="ECO:0007669"/>
    <property type="project" value="UniProtKB-KW"/>
</dbReference>
<dbReference type="InterPro" id="IPR009056">
    <property type="entry name" value="Cyt_c-like_dom"/>
</dbReference>
<dbReference type="InterPro" id="IPR038352">
    <property type="entry name" value="Imelysin_sf"/>
</dbReference>
<dbReference type="Pfam" id="PF03150">
    <property type="entry name" value="CCP_MauG"/>
    <property type="match status" value="1"/>
</dbReference>
<evidence type="ECO:0000256" key="3">
    <source>
        <dbReference type="ARBA" id="ARBA00022723"/>
    </source>
</evidence>
<name>A0A2S7IL54_9BACT</name>
<keyword evidence="9" id="KW-0575">Peroxidase</keyword>
<keyword evidence="10" id="KW-1185">Reference proteome</keyword>
<dbReference type="InterPro" id="IPR036909">
    <property type="entry name" value="Cyt_c-like_dom_sf"/>
</dbReference>
<dbReference type="OrthoDB" id="9805202at2"/>
<keyword evidence="2 7" id="KW-0349">Heme</keyword>
<dbReference type="GO" id="GO:0020037">
    <property type="term" value="F:heme binding"/>
    <property type="evidence" value="ECO:0007669"/>
    <property type="project" value="InterPro"/>
</dbReference>
<dbReference type="InterPro" id="IPR051395">
    <property type="entry name" value="Cytochrome_c_Peroxidase/MauG"/>
</dbReference>
<evidence type="ECO:0000259" key="8">
    <source>
        <dbReference type="PROSITE" id="PS51007"/>
    </source>
</evidence>
<dbReference type="PANTHER" id="PTHR30600:SF10">
    <property type="entry name" value="BLL6722 PROTEIN"/>
    <property type="match status" value="1"/>
</dbReference>
<evidence type="ECO:0000256" key="4">
    <source>
        <dbReference type="ARBA" id="ARBA00022729"/>
    </source>
</evidence>
<keyword evidence="6 7" id="KW-0408">Iron</keyword>
<dbReference type="Proteomes" id="UP000239590">
    <property type="component" value="Unassembled WGS sequence"/>
</dbReference>
<keyword evidence="3 7" id="KW-0479">Metal-binding</keyword>
<keyword evidence="4" id="KW-0732">Signal</keyword>
<reference evidence="10" key="1">
    <citation type="submission" date="2018-02" db="EMBL/GenBank/DDBJ databases">
        <title>Genome sequencing of Solimonas sp. HR-BB.</title>
        <authorList>
            <person name="Lee Y."/>
            <person name="Jeon C.O."/>
        </authorList>
    </citation>
    <scope>NUCLEOTIDE SEQUENCE [LARGE SCALE GENOMIC DNA]</scope>
    <source>
        <strain evidence="10">HR-U</strain>
    </source>
</reference>
<evidence type="ECO:0000256" key="5">
    <source>
        <dbReference type="ARBA" id="ARBA00023002"/>
    </source>
</evidence>
<feature type="domain" description="Cytochrome c" evidence="8">
    <location>
        <begin position="289"/>
        <end position="421"/>
    </location>
</feature>
<dbReference type="SUPFAM" id="SSF46626">
    <property type="entry name" value="Cytochrome c"/>
    <property type="match status" value="2"/>
</dbReference>
<dbReference type="InterPro" id="IPR004852">
    <property type="entry name" value="Di-haem_cyt_c_peroxidsae"/>
</dbReference>
<dbReference type="PROSITE" id="PS51007">
    <property type="entry name" value="CYTC"/>
    <property type="match status" value="2"/>
</dbReference>
<evidence type="ECO:0000256" key="1">
    <source>
        <dbReference type="ARBA" id="ARBA00004196"/>
    </source>
</evidence>
<proteinExistence type="predicted"/>
<dbReference type="EMBL" id="PTRA01000001">
    <property type="protein sequence ID" value="PQA58386.1"/>
    <property type="molecule type" value="Genomic_DNA"/>
</dbReference>
<feature type="domain" description="Cytochrome c" evidence="8">
    <location>
        <begin position="440"/>
        <end position="582"/>
    </location>
</feature>
<sequence length="585" mass="66324">MSRWWIILIGIVLLPTLPAWHSRARVEDIKTRFQQRLIEFERTAERLELSYPLDTVNSRQSFLNARLAYKRIEWLVEGYDPVMARQINGPPVDEVEMEDQVLIEPQGFQVIESIIFPRLDTTRLDELQQECEQLTINAGLLRKHPWLNELKEVNFWDAMRLELARIATLGIIGYDSPTVQYSLPEAIASLEGCEDLLKEYEEVPDIQRLLAEIKQSLQSEFDDLDRSAFLTQRLRPLCKALEKYQQELGIKSLEDDGRFLMPTAWWIFDEQLFRPELYSPHPEWMATEERIALGQKLFSEPLLSGNGQRSCATCHQPGQAFTDGLPKSIAMGNHGSVPRNAPTLWNAALQATLFQDARSASLEMQIADVLRNPLEMDASLASAVDKLSKNKAYQEAFQKAYGELNPPQVMNALAAYLRSLERLNSRFDQYMRGNDAALNLEEKRGLNLFAGKAKCATCHFLPLTNSMLPPSYEHSDVEVLGVPANADLSNPRLDPDRGAGVIANFDVLRYAFKTPTLRNVEHTGPYMHNGVFQTLEEVVEFYDRGGGLGIGLNVPNQTLSPEPLHLSVHEKSDLVAFMKTLTDLP</sequence>
<evidence type="ECO:0000256" key="7">
    <source>
        <dbReference type="PROSITE-ProRule" id="PRU00433"/>
    </source>
</evidence>
<dbReference type="GO" id="GO:0009055">
    <property type="term" value="F:electron transfer activity"/>
    <property type="evidence" value="ECO:0007669"/>
    <property type="project" value="InterPro"/>
</dbReference>
<comment type="caution">
    <text evidence="9">The sequence shown here is derived from an EMBL/GenBank/DDBJ whole genome shotgun (WGS) entry which is preliminary data.</text>
</comment>
<dbReference type="GO" id="GO:0030313">
    <property type="term" value="C:cell envelope"/>
    <property type="evidence" value="ECO:0007669"/>
    <property type="project" value="UniProtKB-SubCell"/>
</dbReference>
<dbReference type="AlphaFoldDB" id="A0A2S7IL54"/>
<evidence type="ECO:0000256" key="2">
    <source>
        <dbReference type="ARBA" id="ARBA00022617"/>
    </source>
</evidence>
<gene>
    <name evidence="9" type="ORF">C5O19_01545</name>
</gene>
<evidence type="ECO:0000313" key="10">
    <source>
        <dbReference type="Proteomes" id="UP000239590"/>
    </source>
</evidence>
<dbReference type="PANTHER" id="PTHR30600">
    <property type="entry name" value="CYTOCHROME C PEROXIDASE-RELATED"/>
    <property type="match status" value="1"/>
</dbReference>
<protein>
    <submittedName>
        <fullName evidence="9">Cytochrome-c peroxidase</fullName>
    </submittedName>
</protein>
<dbReference type="Gene3D" id="1.20.1420.20">
    <property type="entry name" value="M75 peptidase, HXXE motif"/>
    <property type="match status" value="1"/>
</dbReference>
<accession>A0A2S7IL54</accession>
<comment type="subcellular location">
    <subcellularLocation>
        <location evidence="1">Cell envelope</location>
    </subcellularLocation>
</comment>
<dbReference type="Gene3D" id="1.10.760.10">
    <property type="entry name" value="Cytochrome c-like domain"/>
    <property type="match status" value="2"/>
</dbReference>
<organism evidence="9 10">
    <name type="scientific">Siphonobacter curvatus</name>
    <dbReference type="NCBI Taxonomy" id="2094562"/>
    <lineage>
        <taxon>Bacteria</taxon>
        <taxon>Pseudomonadati</taxon>
        <taxon>Bacteroidota</taxon>
        <taxon>Cytophagia</taxon>
        <taxon>Cytophagales</taxon>
        <taxon>Cytophagaceae</taxon>
        <taxon>Siphonobacter</taxon>
    </lineage>
</organism>
<dbReference type="GO" id="GO:0004130">
    <property type="term" value="F:cytochrome-c peroxidase activity"/>
    <property type="evidence" value="ECO:0007669"/>
    <property type="project" value="TreeGrafter"/>
</dbReference>
<evidence type="ECO:0000313" key="9">
    <source>
        <dbReference type="EMBL" id="PQA58386.1"/>
    </source>
</evidence>
<dbReference type="RefSeq" id="WP_104709608.1">
    <property type="nucleotide sequence ID" value="NZ_PTRA01000001.1"/>
</dbReference>